<sequence length="151" mass="17638">MQIELKELINRYQDAMNRVYRNVNIIMKDKIHSDITTDQFSTLQYIQKHKQCTSTDIAHEFGVGKSAVTAQINRLYEKGLIERNRDESDRRNVYLHVTEKGIELVHYTEDEVYAAIGKNLTHFDDEEIQSFIRSLEKLASVMDNDQRGVNS</sequence>
<evidence type="ECO:0000259" key="2">
    <source>
        <dbReference type="PROSITE" id="PS50995"/>
    </source>
</evidence>
<name>A0A917M8Y1_9BACI</name>
<dbReference type="AlphaFoldDB" id="A0A917M8Y1"/>
<dbReference type="PANTHER" id="PTHR33164">
    <property type="entry name" value="TRANSCRIPTIONAL REGULATOR, MARR FAMILY"/>
    <property type="match status" value="1"/>
</dbReference>
<organism evidence="3 4">
    <name type="scientific">Virgibacillus oceani</name>
    <dbReference type="NCBI Taxonomy" id="1479511"/>
    <lineage>
        <taxon>Bacteria</taxon>
        <taxon>Bacillati</taxon>
        <taxon>Bacillota</taxon>
        <taxon>Bacilli</taxon>
        <taxon>Bacillales</taxon>
        <taxon>Bacillaceae</taxon>
        <taxon>Virgibacillus</taxon>
    </lineage>
</organism>
<evidence type="ECO:0000313" key="3">
    <source>
        <dbReference type="EMBL" id="GGG85252.1"/>
    </source>
</evidence>
<comment type="caution">
    <text evidence="3">The sequence shown here is derived from an EMBL/GenBank/DDBJ whole genome shotgun (WGS) entry which is preliminary data.</text>
</comment>
<dbReference type="RefSeq" id="WP_229683229.1">
    <property type="nucleotide sequence ID" value="NZ_BMFR01000020.1"/>
</dbReference>
<dbReference type="InterPro" id="IPR036390">
    <property type="entry name" value="WH_DNA-bd_sf"/>
</dbReference>
<gene>
    <name evidence="3" type="ORF">GCM10011398_33750</name>
</gene>
<dbReference type="PROSITE" id="PS50995">
    <property type="entry name" value="HTH_MARR_2"/>
    <property type="match status" value="1"/>
</dbReference>
<dbReference type="PRINTS" id="PR00598">
    <property type="entry name" value="HTHMARR"/>
</dbReference>
<dbReference type="GO" id="GO:0003700">
    <property type="term" value="F:DNA-binding transcription factor activity"/>
    <property type="evidence" value="ECO:0007669"/>
    <property type="project" value="InterPro"/>
</dbReference>
<keyword evidence="1" id="KW-0238">DNA-binding</keyword>
<evidence type="ECO:0000313" key="4">
    <source>
        <dbReference type="Proteomes" id="UP000622860"/>
    </source>
</evidence>
<keyword evidence="4" id="KW-1185">Reference proteome</keyword>
<dbReference type="InterPro" id="IPR000835">
    <property type="entry name" value="HTH_MarR-typ"/>
</dbReference>
<feature type="domain" description="HTH marR-type" evidence="2">
    <location>
        <begin position="2"/>
        <end position="140"/>
    </location>
</feature>
<dbReference type="SUPFAM" id="SSF46785">
    <property type="entry name" value="Winged helix' DNA-binding domain"/>
    <property type="match status" value="1"/>
</dbReference>
<dbReference type="SMART" id="SM00347">
    <property type="entry name" value="HTH_MARR"/>
    <property type="match status" value="1"/>
</dbReference>
<dbReference type="Proteomes" id="UP000622860">
    <property type="component" value="Unassembled WGS sequence"/>
</dbReference>
<dbReference type="Gene3D" id="1.10.10.10">
    <property type="entry name" value="Winged helix-like DNA-binding domain superfamily/Winged helix DNA-binding domain"/>
    <property type="match status" value="1"/>
</dbReference>
<reference evidence="3" key="1">
    <citation type="journal article" date="2014" name="Int. J. Syst. Evol. Microbiol.">
        <title>Complete genome sequence of Corynebacterium casei LMG S-19264T (=DSM 44701T), isolated from a smear-ripened cheese.</title>
        <authorList>
            <consortium name="US DOE Joint Genome Institute (JGI-PGF)"/>
            <person name="Walter F."/>
            <person name="Albersmeier A."/>
            <person name="Kalinowski J."/>
            <person name="Ruckert C."/>
        </authorList>
    </citation>
    <scope>NUCLEOTIDE SEQUENCE</scope>
    <source>
        <strain evidence="3">CGMCC 1.12754</strain>
    </source>
</reference>
<dbReference type="PANTHER" id="PTHR33164:SF43">
    <property type="entry name" value="HTH-TYPE TRANSCRIPTIONAL REPRESSOR YETL"/>
    <property type="match status" value="1"/>
</dbReference>
<dbReference type="InterPro" id="IPR039422">
    <property type="entry name" value="MarR/SlyA-like"/>
</dbReference>
<dbReference type="GO" id="GO:0006950">
    <property type="term" value="P:response to stress"/>
    <property type="evidence" value="ECO:0007669"/>
    <property type="project" value="TreeGrafter"/>
</dbReference>
<dbReference type="Pfam" id="PF01047">
    <property type="entry name" value="MarR"/>
    <property type="match status" value="1"/>
</dbReference>
<dbReference type="InterPro" id="IPR011991">
    <property type="entry name" value="ArsR-like_HTH"/>
</dbReference>
<protein>
    <submittedName>
        <fullName evidence="3">Transcriptional regulator</fullName>
    </submittedName>
</protein>
<dbReference type="EMBL" id="BMFR01000020">
    <property type="protein sequence ID" value="GGG85252.1"/>
    <property type="molecule type" value="Genomic_DNA"/>
</dbReference>
<dbReference type="InterPro" id="IPR036388">
    <property type="entry name" value="WH-like_DNA-bd_sf"/>
</dbReference>
<accession>A0A917M8Y1</accession>
<evidence type="ECO:0000256" key="1">
    <source>
        <dbReference type="ARBA" id="ARBA00023125"/>
    </source>
</evidence>
<dbReference type="CDD" id="cd00090">
    <property type="entry name" value="HTH_ARSR"/>
    <property type="match status" value="1"/>
</dbReference>
<reference evidence="3" key="2">
    <citation type="submission" date="2020-09" db="EMBL/GenBank/DDBJ databases">
        <authorList>
            <person name="Sun Q."/>
            <person name="Zhou Y."/>
        </authorList>
    </citation>
    <scope>NUCLEOTIDE SEQUENCE</scope>
    <source>
        <strain evidence="3">CGMCC 1.12754</strain>
    </source>
</reference>
<dbReference type="GO" id="GO:0003677">
    <property type="term" value="F:DNA binding"/>
    <property type="evidence" value="ECO:0007669"/>
    <property type="project" value="UniProtKB-KW"/>
</dbReference>
<proteinExistence type="predicted"/>